<comment type="similarity">
    <text evidence="1">Belongs to the Nth/MutY family.</text>
</comment>
<dbReference type="InterPro" id="IPR000445">
    <property type="entry name" value="HhH_motif"/>
</dbReference>
<dbReference type="Pfam" id="PF00633">
    <property type="entry name" value="HHH"/>
    <property type="match status" value="1"/>
</dbReference>
<dbReference type="Proteomes" id="UP000178659">
    <property type="component" value="Unassembled WGS sequence"/>
</dbReference>
<evidence type="ECO:0000313" key="9">
    <source>
        <dbReference type="Proteomes" id="UP000178659"/>
    </source>
</evidence>
<evidence type="ECO:0000256" key="6">
    <source>
        <dbReference type="ARBA" id="ARBA00023295"/>
    </source>
</evidence>
<dbReference type="FunFam" id="1.10.340.30:FF:000001">
    <property type="entry name" value="Endonuclease III"/>
    <property type="match status" value="1"/>
</dbReference>
<keyword evidence="5" id="KW-0456">Lyase</keyword>
<accession>A0A1G1VEP8</accession>
<keyword evidence="2" id="KW-0227">DNA damage</keyword>
<dbReference type="Pfam" id="PF00730">
    <property type="entry name" value="HhH-GPD"/>
    <property type="match status" value="1"/>
</dbReference>
<sequence>MLTPSPQKVFLSFAKNYKEIPLIPVSKTPFEILVATVLSARTRDEVTAKVCVELFKQASTPKEVSKMRIGDIETMLHRLGFYKAKAINLKKLSEILVERFNNEVPRSLENLTSLPGVGRKTANVVLARAFKIPAIGVDTHVHRIANMLGWVNTETPEQTEAELTKVLPKKYWVDINRLFVSIGQQCRNNIQLEKFLKKNKLIK</sequence>
<dbReference type="CDD" id="cd00056">
    <property type="entry name" value="ENDO3c"/>
    <property type="match status" value="1"/>
</dbReference>
<dbReference type="AlphaFoldDB" id="A0A1G1VEP8"/>
<dbReference type="EMBL" id="MHCC01000008">
    <property type="protein sequence ID" value="OGY13839.1"/>
    <property type="molecule type" value="Genomic_DNA"/>
</dbReference>
<evidence type="ECO:0000256" key="2">
    <source>
        <dbReference type="ARBA" id="ARBA00022763"/>
    </source>
</evidence>
<name>A0A1G1VEP8_9BACT</name>
<dbReference type="PANTHER" id="PTHR43286:SF1">
    <property type="entry name" value="ENDONUCLEASE III-LIKE PROTEIN 1"/>
    <property type="match status" value="1"/>
</dbReference>
<evidence type="ECO:0000256" key="3">
    <source>
        <dbReference type="ARBA" id="ARBA00022801"/>
    </source>
</evidence>
<dbReference type="SUPFAM" id="SSF48150">
    <property type="entry name" value="DNA-glycosylase"/>
    <property type="match status" value="1"/>
</dbReference>
<protein>
    <recommendedName>
        <fullName evidence="7">HhH-GPD domain-containing protein</fullName>
    </recommendedName>
</protein>
<feature type="domain" description="HhH-GPD" evidence="7">
    <location>
        <begin position="38"/>
        <end position="185"/>
    </location>
</feature>
<reference evidence="8 9" key="1">
    <citation type="journal article" date="2016" name="Nat. Commun.">
        <title>Thousands of microbial genomes shed light on interconnected biogeochemical processes in an aquifer system.</title>
        <authorList>
            <person name="Anantharaman K."/>
            <person name="Brown C.T."/>
            <person name="Hug L.A."/>
            <person name="Sharon I."/>
            <person name="Castelle C.J."/>
            <person name="Probst A.J."/>
            <person name="Thomas B.C."/>
            <person name="Singh A."/>
            <person name="Wilkins M.J."/>
            <person name="Karaoz U."/>
            <person name="Brodie E.L."/>
            <person name="Williams K.H."/>
            <person name="Hubbard S.S."/>
            <person name="Banfield J.F."/>
        </authorList>
    </citation>
    <scope>NUCLEOTIDE SEQUENCE [LARGE SCALE GENOMIC DNA]</scope>
</reference>
<dbReference type="InterPro" id="IPR023170">
    <property type="entry name" value="HhH_base_excis_C"/>
</dbReference>
<comment type="caution">
    <text evidence="8">The sequence shown here is derived from an EMBL/GenBank/DDBJ whole genome shotgun (WGS) entry which is preliminary data.</text>
</comment>
<evidence type="ECO:0000256" key="4">
    <source>
        <dbReference type="ARBA" id="ARBA00023204"/>
    </source>
</evidence>
<dbReference type="GO" id="GO:0006285">
    <property type="term" value="P:base-excision repair, AP site formation"/>
    <property type="evidence" value="ECO:0007669"/>
    <property type="project" value="TreeGrafter"/>
</dbReference>
<dbReference type="GO" id="GO:0003677">
    <property type="term" value="F:DNA binding"/>
    <property type="evidence" value="ECO:0007669"/>
    <property type="project" value="InterPro"/>
</dbReference>
<evidence type="ECO:0000259" key="7">
    <source>
        <dbReference type="SMART" id="SM00478"/>
    </source>
</evidence>
<dbReference type="Gene3D" id="1.10.1670.10">
    <property type="entry name" value="Helix-hairpin-Helix base-excision DNA repair enzymes (C-terminal)"/>
    <property type="match status" value="1"/>
</dbReference>
<dbReference type="GO" id="GO:0003906">
    <property type="term" value="F:DNA-(apurinic or apyrimidinic site) endonuclease activity"/>
    <property type="evidence" value="ECO:0007669"/>
    <property type="project" value="TreeGrafter"/>
</dbReference>
<dbReference type="InterPro" id="IPR003265">
    <property type="entry name" value="HhH-GPD_domain"/>
</dbReference>
<keyword evidence="4" id="KW-0234">DNA repair</keyword>
<evidence type="ECO:0000256" key="5">
    <source>
        <dbReference type="ARBA" id="ARBA00023239"/>
    </source>
</evidence>
<dbReference type="GO" id="GO:0016829">
    <property type="term" value="F:lyase activity"/>
    <property type="evidence" value="ECO:0007669"/>
    <property type="project" value="UniProtKB-KW"/>
</dbReference>
<gene>
    <name evidence="8" type="ORF">A3A77_03620</name>
</gene>
<dbReference type="GO" id="GO:0000703">
    <property type="term" value="F:oxidized pyrimidine nucleobase lesion DNA N-glycosylase activity"/>
    <property type="evidence" value="ECO:0007669"/>
    <property type="project" value="TreeGrafter"/>
</dbReference>
<keyword evidence="6" id="KW-0326">Glycosidase</keyword>
<organism evidence="8 9">
    <name type="scientific">Candidatus Blackburnbacteria bacterium RIFCSPLOWO2_01_FULL_40_20</name>
    <dbReference type="NCBI Taxonomy" id="1797519"/>
    <lineage>
        <taxon>Bacteria</taxon>
        <taxon>Candidatus Blackburniibacteriota</taxon>
    </lineage>
</organism>
<dbReference type="SMART" id="SM00478">
    <property type="entry name" value="ENDO3c"/>
    <property type="match status" value="1"/>
</dbReference>
<dbReference type="GO" id="GO:0006289">
    <property type="term" value="P:nucleotide-excision repair"/>
    <property type="evidence" value="ECO:0007669"/>
    <property type="project" value="TreeGrafter"/>
</dbReference>
<dbReference type="Gene3D" id="1.10.340.30">
    <property type="entry name" value="Hypothetical protein, domain 2"/>
    <property type="match status" value="1"/>
</dbReference>
<proteinExistence type="inferred from homology"/>
<dbReference type="PROSITE" id="PS01155">
    <property type="entry name" value="ENDONUCLEASE_III_2"/>
    <property type="match status" value="1"/>
</dbReference>
<evidence type="ECO:0000313" key="8">
    <source>
        <dbReference type="EMBL" id="OGY13839.1"/>
    </source>
</evidence>
<dbReference type="PANTHER" id="PTHR43286">
    <property type="entry name" value="ENDONUCLEASE III-LIKE PROTEIN 1"/>
    <property type="match status" value="1"/>
</dbReference>
<dbReference type="InterPro" id="IPR011257">
    <property type="entry name" value="DNA_glycosylase"/>
</dbReference>
<dbReference type="InterPro" id="IPR004036">
    <property type="entry name" value="Endonuclease-III-like_CS2"/>
</dbReference>
<evidence type="ECO:0000256" key="1">
    <source>
        <dbReference type="ARBA" id="ARBA00008343"/>
    </source>
</evidence>
<keyword evidence="3" id="KW-0378">Hydrolase</keyword>